<dbReference type="GO" id="GO:0016757">
    <property type="term" value="F:glycosyltransferase activity"/>
    <property type="evidence" value="ECO:0007669"/>
    <property type="project" value="UniProtKB-KW"/>
</dbReference>
<keyword evidence="4 6" id="KW-0808">Transferase</keyword>
<dbReference type="EMBL" id="LR778114">
    <property type="protein sequence ID" value="CAB1128375.1"/>
    <property type="molecule type" value="Genomic_DNA"/>
</dbReference>
<dbReference type="Proteomes" id="UP000503399">
    <property type="component" value="Chromosome"/>
</dbReference>
<sequence>MVSIIIPAYNQLAYTRQAIASIRAHTPPPYELVLVDNASTDGTLAYFRSLPGAVVVANPVNQGHAGGTNRGIERSRGEVLVLLNNDVLVTAGWLDNLLRALGSAPDVGMVGPVTNYSFAPRQQVEVPYRDLSAMPAWAARYNAGPDCWEETDFLLGFCLVVKRRVVQEVGLLDEARFALGFFDDNDYSWRVRRAGYRLLIARNTFLHHFGSVTLKQQNPAETTRAFTEAARRFRAKVAGAGEDPERV</sequence>
<feature type="domain" description="Glycosyltransferase 2-like" evidence="5">
    <location>
        <begin position="3"/>
        <end position="122"/>
    </location>
</feature>
<evidence type="ECO:0000256" key="1">
    <source>
        <dbReference type="ARBA" id="ARBA00004776"/>
    </source>
</evidence>
<keyword evidence="7" id="KW-1185">Reference proteome</keyword>
<dbReference type="Gene3D" id="3.90.550.10">
    <property type="entry name" value="Spore Coat Polysaccharide Biosynthesis Protein SpsA, Chain A"/>
    <property type="match status" value="1"/>
</dbReference>
<dbReference type="InterPro" id="IPR029044">
    <property type="entry name" value="Nucleotide-diphossugar_trans"/>
</dbReference>
<evidence type="ECO:0000259" key="5">
    <source>
        <dbReference type="Pfam" id="PF00535"/>
    </source>
</evidence>
<protein>
    <submittedName>
        <fullName evidence="6">Glycosyl transferase, group 2 family protein</fullName>
    </submittedName>
</protein>
<proteinExistence type="inferred from homology"/>
<evidence type="ECO:0000313" key="6">
    <source>
        <dbReference type="EMBL" id="CAB1128375.1"/>
    </source>
</evidence>
<dbReference type="InterPro" id="IPR001173">
    <property type="entry name" value="Glyco_trans_2-like"/>
</dbReference>
<evidence type="ECO:0000256" key="3">
    <source>
        <dbReference type="ARBA" id="ARBA00022676"/>
    </source>
</evidence>
<reference evidence="6 7" key="1">
    <citation type="submission" date="2020-02" db="EMBL/GenBank/DDBJ databases">
        <authorList>
            <person name="Hogendoorn C."/>
        </authorList>
    </citation>
    <scope>NUCLEOTIDE SEQUENCE [LARGE SCALE GENOMIC DNA]</scope>
    <source>
        <strain evidence="6">R501</strain>
    </source>
</reference>
<evidence type="ECO:0000256" key="4">
    <source>
        <dbReference type="ARBA" id="ARBA00022679"/>
    </source>
</evidence>
<dbReference type="SUPFAM" id="SSF53448">
    <property type="entry name" value="Nucleotide-diphospho-sugar transferases"/>
    <property type="match status" value="1"/>
</dbReference>
<dbReference type="PANTHER" id="PTHR43179">
    <property type="entry name" value="RHAMNOSYLTRANSFERASE WBBL"/>
    <property type="match status" value="1"/>
</dbReference>
<dbReference type="KEGG" id="hfv:R50_0869"/>
<comment type="pathway">
    <text evidence="1">Cell wall biogenesis; cell wall polysaccharide biosynthesis.</text>
</comment>
<dbReference type="CDD" id="cd04186">
    <property type="entry name" value="GT_2_like_c"/>
    <property type="match status" value="1"/>
</dbReference>
<evidence type="ECO:0000256" key="2">
    <source>
        <dbReference type="ARBA" id="ARBA00006739"/>
    </source>
</evidence>
<keyword evidence="3" id="KW-0328">Glycosyltransferase</keyword>
<comment type="similarity">
    <text evidence="2">Belongs to the glycosyltransferase 2 family.</text>
</comment>
<evidence type="ECO:0000313" key="7">
    <source>
        <dbReference type="Proteomes" id="UP000503399"/>
    </source>
</evidence>
<organism evidence="6 7">
    <name type="scientific">Candidatus Hydrogenisulfobacillus filiaventi</name>
    <dbReference type="NCBI Taxonomy" id="2707344"/>
    <lineage>
        <taxon>Bacteria</taxon>
        <taxon>Bacillati</taxon>
        <taxon>Bacillota</taxon>
        <taxon>Clostridia</taxon>
        <taxon>Eubacteriales</taxon>
        <taxon>Clostridiales Family XVII. Incertae Sedis</taxon>
        <taxon>Candidatus Hydrogenisulfobacillus</taxon>
    </lineage>
</organism>
<dbReference type="PANTHER" id="PTHR43179:SF12">
    <property type="entry name" value="GALACTOFURANOSYLTRANSFERASE GLFT2"/>
    <property type="match status" value="1"/>
</dbReference>
<dbReference type="Pfam" id="PF00535">
    <property type="entry name" value="Glycos_transf_2"/>
    <property type="match status" value="1"/>
</dbReference>
<gene>
    <name evidence="6" type="ORF">R50_0869</name>
</gene>
<name>A0A6F8ZF50_9FIRM</name>
<dbReference type="AlphaFoldDB" id="A0A6F8ZF50"/>
<accession>A0A6F8ZF50</accession>